<feature type="domain" description="ABM" evidence="1">
    <location>
        <begin position="2"/>
        <end position="90"/>
    </location>
</feature>
<gene>
    <name evidence="2" type="ORF">AVDCRST_MAG15-2591</name>
</gene>
<dbReference type="InterPro" id="IPR007138">
    <property type="entry name" value="ABM_dom"/>
</dbReference>
<evidence type="ECO:0000313" key="2">
    <source>
        <dbReference type="EMBL" id="CAA9426980.1"/>
    </source>
</evidence>
<dbReference type="PROSITE" id="PS51725">
    <property type="entry name" value="ABM"/>
    <property type="match status" value="1"/>
</dbReference>
<dbReference type="GO" id="GO:0004497">
    <property type="term" value="F:monooxygenase activity"/>
    <property type="evidence" value="ECO:0007669"/>
    <property type="project" value="UniProtKB-KW"/>
</dbReference>
<dbReference type="AlphaFoldDB" id="A0A6J4PVU7"/>
<name>A0A6J4PVU7_9RHOB</name>
<reference evidence="2" key="1">
    <citation type="submission" date="2020-02" db="EMBL/GenBank/DDBJ databases">
        <authorList>
            <person name="Meier V. D."/>
        </authorList>
    </citation>
    <scope>NUCLEOTIDE SEQUENCE</scope>
    <source>
        <strain evidence="2">AVDCRST_MAG15</strain>
    </source>
</reference>
<organism evidence="2">
    <name type="scientific">uncultured Rubellimicrobium sp</name>
    <dbReference type="NCBI Taxonomy" id="543078"/>
    <lineage>
        <taxon>Bacteria</taxon>
        <taxon>Pseudomonadati</taxon>
        <taxon>Pseudomonadota</taxon>
        <taxon>Alphaproteobacteria</taxon>
        <taxon>Rhodobacterales</taxon>
        <taxon>Roseobacteraceae</taxon>
        <taxon>Rubellimicrobium</taxon>
        <taxon>environmental samples</taxon>
    </lineage>
</organism>
<dbReference type="EMBL" id="CADCUU010000385">
    <property type="protein sequence ID" value="CAA9426980.1"/>
    <property type="molecule type" value="Genomic_DNA"/>
</dbReference>
<protein>
    <submittedName>
        <fullName evidence="2">Antibiotic biosynthesis monooxygenase</fullName>
    </submittedName>
</protein>
<dbReference type="Gene3D" id="3.30.70.100">
    <property type="match status" value="1"/>
</dbReference>
<evidence type="ECO:0000259" key="1">
    <source>
        <dbReference type="PROSITE" id="PS51725"/>
    </source>
</evidence>
<dbReference type="Pfam" id="PF03992">
    <property type="entry name" value="ABM"/>
    <property type="match status" value="1"/>
</dbReference>
<proteinExistence type="predicted"/>
<accession>A0A6J4PVU7</accession>
<sequence length="95" mass="10476">MILETAEITVTDAPAFEAAVREAVPLFLASHGCEGVDLHRVVEGPSRYRLLVRWATLEDHTVTFRGSEAFTRWRALVSPFFASPPVVTHSQGIAL</sequence>
<keyword evidence="2" id="KW-0503">Monooxygenase</keyword>
<dbReference type="SUPFAM" id="SSF54909">
    <property type="entry name" value="Dimeric alpha+beta barrel"/>
    <property type="match status" value="1"/>
</dbReference>
<dbReference type="InterPro" id="IPR011008">
    <property type="entry name" value="Dimeric_a/b-barrel"/>
</dbReference>
<keyword evidence="2" id="KW-0560">Oxidoreductase</keyword>